<dbReference type="EMBL" id="KV006372">
    <property type="protein sequence ID" value="KZV32713.1"/>
    <property type="molecule type" value="Genomic_DNA"/>
</dbReference>
<sequence>MTSQANQILALNGNRSHAKSNRSKRSNSTHKTTSLTKQIPALCCSRAQLQNDGVARADLSSQQNASAHQMSTILVDQHAKAAYIIKSHRATTDNGRYQISLKTTPFYLLLEADTRYYTRDQISITIRTIHFIFDQISPSKYKLKSGQFQLEI</sequence>
<dbReference type="AlphaFoldDB" id="A0A2Z7BDZ8"/>
<feature type="compositionally biased region" description="Polar residues" evidence="1">
    <location>
        <begin position="1"/>
        <end position="15"/>
    </location>
</feature>
<dbReference type="Proteomes" id="UP000250235">
    <property type="component" value="Unassembled WGS sequence"/>
</dbReference>
<protein>
    <submittedName>
        <fullName evidence="2">Uncharacterized protein</fullName>
    </submittedName>
</protein>
<proteinExistence type="predicted"/>
<evidence type="ECO:0000313" key="3">
    <source>
        <dbReference type="Proteomes" id="UP000250235"/>
    </source>
</evidence>
<keyword evidence="3" id="KW-1185">Reference proteome</keyword>
<feature type="region of interest" description="Disordered" evidence="1">
    <location>
        <begin position="1"/>
        <end position="34"/>
    </location>
</feature>
<evidence type="ECO:0000313" key="2">
    <source>
        <dbReference type="EMBL" id="KZV32713.1"/>
    </source>
</evidence>
<evidence type="ECO:0000256" key="1">
    <source>
        <dbReference type="SAM" id="MobiDB-lite"/>
    </source>
</evidence>
<gene>
    <name evidence="2" type="ORF">F511_31170</name>
</gene>
<accession>A0A2Z7BDZ8</accession>
<reference evidence="2 3" key="1">
    <citation type="journal article" date="2015" name="Proc. Natl. Acad. Sci. U.S.A.">
        <title>The resurrection genome of Boea hygrometrica: A blueprint for survival of dehydration.</title>
        <authorList>
            <person name="Xiao L."/>
            <person name="Yang G."/>
            <person name="Zhang L."/>
            <person name="Yang X."/>
            <person name="Zhao S."/>
            <person name="Ji Z."/>
            <person name="Zhou Q."/>
            <person name="Hu M."/>
            <person name="Wang Y."/>
            <person name="Chen M."/>
            <person name="Xu Y."/>
            <person name="Jin H."/>
            <person name="Xiao X."/>
            <person name="Hu G."/>
            <person name="Bao F."/>
            <person name="Hu Y."/>
            <person name="Wan P."/>
            <person name="Li L."/>
            <person name="Deng X."/>
            <person name="Kuang T."/>
            <person name="Xiang C."/>
            <person name="Zhu J.K."/>
            <person name="Oliver M.J."/>
            <person name="He Y."/>
        </authorList>
    </citation>
    <scope>NUCLEOTIDE SEQUENCE [LARGE SCALE GENOMIC DNA]</scope>
    <source>
        <strain evidence="3">cv. XS01</strain>
    </source>
</reference>
<name>A0A2Z7BDZ8_9LAMI</name>
<feature type="compositionally biased region" description="Basic residues" evidence="1">
    <location>
        <begin position="16"/>
        <end position="28"/>
    </location>
</feature>
<organism evidence="2 3">
    <name type="scientific">Dorcoceras hygrometricum</name>
    <dbReference type="NCBI Taxonomy" id="472368"/>
    <lineage>
        <taxon>Eukaryota</taxon>
        <taxon>Viridiplantae</taxon>
        <taxon>Streptophyta</taxon>
        <taxon>Embryophyta</taxon>
        <taxon>Tracheophyta</taxon>
        <taxon>Spermatophyta</taxon>
        <taxon>Magnoliopsida</taxon>
        <taxon>eudicotyledons</taxon>
        <taxon>Gunneridae</taxon>
        <taxon>Pentapetalae</taxon>
        <taxon>asterids</taxon>
        <taxon>lamiids</taxon>
        <taxon>Lamiales</taxon>
        <taxon>Gesneriaceae</taxon>
        <taxon>Didymocarpoideae</taxon>
        <taxon>Trichosporeae</taxon>
        <taxon>Loxocarpinae</taxon>
        <taxon>Dorcoceras</taxon>
    </lineage>
</organism>